<dbReference type="AlphaFoldDB" id="A0A5Q0CFR1"/>
<dbReference type="InterPro" id="IPR003593">
    <property type="entry name" value="AAA+_ATPase"/>
</dbReference>
<dbReference type="InterPro" id="IPR003959">
    <property type="entry name" value="ATPase_AAA_core"/>
</dbReference>
<geneLocation type="plasmid" evidence="3 4">
    <name>unnamed</name>
</geneLocation>
<evidence type="ECO:0000313" key="4">
    <source>
        <dbReference type="Proteomes" id="UP000326881"/>
    </source>
</evidence>
<keyword evidence="4" id="KW-1185">Reference proteome</keyword>
<dbReference type="OrthoDB" id="7438987at2"/>
<evidence type="ECO:0000313" key="3">
    <source>
        <dbReference type="EMBL" id="QFY62807.1"/>
    </source>
</evidence>
<dbReference type="PANTHER" id="PTHR23077">
    <property type="entry name" value="AAA-FAMILY ATPASE"/>
    <property type="match status" value="1"/>
</dbReference>
<dbReference type="PANTHER" id="PTHR23077:SF198">
    <property type="entry name" value="ATP-DEPENDENT ZINC METALLOPROTEASE FTSH"/>
    <property type="match status" value="1"/>
</dbReference>
<feature type="region of interest" description="Disordered" evidence="1">
    <location>
        <begin position="315"/>
        <end position="353"/>
    </location>
</feature>
<evidence type="ECO:0000259" key="2">
    <source>
        <dbReference type="SMART" id="SM00382"/>
    </source>
</evidence>
<dbReference type="InterPro" id="IPR027417">
    <property type="entry name" value="P-loop_NTPase"/>
</dbReference>
<sequence>MPRLDLVLTLIRAASREDIEGVKAAAEAMANEEVQLGHNRAADRIRTAIDGQKIVEPTLTRTGNGDAPEGLLVELPAKAGLDRLDLDDRSRSSLLALLTEQKQSGKLLKNGLSPRHKLLLSGPPGNGKTSVAEAVAHDLGYPLYVVSYGSLVGSLLGETNRRIESLFAQARRQPCVLFFDEFEAVGKERADKQETGEMKRAVASLLTQIDTLPSHVVAVAATNHPEMLDRAVWRRFEVKLVLDPPNYSRTIGFLVKQLDLDASLGLIQVLGQCFTNKSFAELKDFTLDVRRRAVLDDIDVHGSLRREIEMRFPELDWPTDDHRPDEAASKARPPKIVRKTERKKTKTSGKQDV</sequence>
<dbReference type="SUPFAM" id="SSF52540">
    <property type="entry name" value="P-loop containing nucleoside triphosphate hydrolases"/>
    <property type="match status" value="1"/>
</dbReference>
<reference evidence="3 4" key="1">
    <citation type="submission" date="2019-08" db="EMBL/GenBank/DDBJ databases">
        <title>Prosopis cineraria nodule microbiome.</title>
        <authorList>
            <person name="Ali R."/>
            <person name="Chaluvadi S.R."/>
            <person name="Wang X."/>
        </authorList>
    </citation>
    <scope>NUCLEOTIDE SEQUENCE [LARGE SCALE GENOMIC DNA]</scope>
    <source>
        <strain evidence="3 4">BG7</strain>
        <plasmid evidence="3 4">unnamed</plasmid>
    </source>
</reference>
<feature type="compositionally biased region" description="Basic and acidic residues" evidence="1">
    <location>
        <begin position="315"/>
        <end position="329"/>
    </location>
</feature>
<proteinExistence type="predicted"/>
<accession>A0A5Q0CFR1</accession>
<dbReference type="EMBL" id="CP043499">
    <property type="protein sequence ID" value="QFY62807.1"/>
    <property type="molecule type" value="Genomic_DNA"/>
</dbReference>
<dbReference type="Gene3D" id="3.40.50.300">
    <property type="entry name" value="P-loop containing nucleotide triphosphate hydrolases"/>
    <property type="match status" value="1"/>
</dbReference>
<feature type="compositionally biased region" description="Basic residues" evidence="1">
    <location>
        <begin position="332"/>
        <end position="347"/>
    </location>
</feature>
<gene>
    <name evidence="3" type="ORF">FZ934_20860</name>
</gene>
<name>A0A5Q0CFR1_9HYPH</name>
<dbReference type="KEGG" id="rgr:FZ934_20860"/>
<organism evidence="3 4">
    <name type="scientific">Rhizobium grahamii</name>
    <dbReference type="NCBI Taxonomy" id="1120045"/>
    <lineage>
        <taxon>Bacteria</taxon>
        <taxon>Pseudomonadati</taxon>
        <taxon>Pseudomonadota</taxon>
        <taxon>Alphaproteobacteria</taxon>
        <taxon>Hyphomicrobiales</taxon>
        <taxon>Rhizobiaceae</taxon>
        <taxon>Rhizobium/Agrobacterium group</taxon>
        <taxon>Rhizobium</taxon>
    </lineage>
</organism>
<evidence type="ECO:0000256" key="1">
    <source>
        <dbReference type="SAM" id="MobiDB-lite"/>
    </source>
</evidence>
<dbReference type="Pfam" id="PF00004">
    <property type="entry name" value="AAA"/>
    <property type="match status" value="1"/>
</dbReference>
<keyword evidence="3" id="KW-0614">Plasmid</keyword>
<feature type="domain" description="AAA+ ATPase" evidence="2">
    <location>
        <begin position="114"/>
        <end position="246"/>
    </location>
</feature>
<dbReference type="GO" id="GO:0005524">
    <property type="term" value="F:ATP binding"/>
    <property type="evidence" value="ECO:0007669"/>
    <property type="project" value="InterPro"/>
</dbReference>
<dbReference type="InterPro" id="IPR050168">
    <property type="entry name" value="AAA_ATPase_domain"/>
</dbReference>
<dbReference type="GO" id="GO:0016887">
    <property type="term" value="F:ATP hydrolysis activity"/>
    <property type="evidence" value="ECO:0007669"/>
    <property type="project" value="InterPro"/>
</dbReference>
<dbReference type="SMART" id="SM00382">
    <property type="entry name" value="AAA"/>
    <property type="match status" value="1"/>
</dbReference>
<dbReference type="CDD" id="cd19481">
    <property type="entry name" value="RecA-like_protease"/>
    <property type="match status" value="1"/>
</dbReference>
<dbReference type="Proteomes" id="UP000326881">
    <property type="component" value="Plasmid unnamed"/>
</dbReference>
<protein>
    <submittedName>
        <fullName evidence="3">AAA family ATPase</fullName>
    </submittedName>
</protein>